<protein>
    <submittedName>
        <fullName evidence="2">Small GTP-binding protein, putative</fullName>
    </submittedName>
</protein>
<dbReference type="InterPro" id="IPR005225">
    <property type="entry name" value="Small_GTP-bd"/>
</dbReference>
<dbReference type="KEGG" id="tva:4764092"/>
<reference evidence="2" key="2">
    <citation type="journal article" date="2007" name="Science">
        <title>Draft genome sequence of the sexually transmitted pathogen Trichomonas vaginalis.</title>
        <authorList>
            <person name="Carlton J.M."/>
            <person name="Hirt R.P."/>
            <person name="Silva J.C."/>
            <person name="Delcher A.L."/>
            <person name="Schatz M."/>
            <person name="Zhao Q."/>
            <person name="Wortman J.R."/>
            <person name="Bidwell S.L."/>
            <person name="Alsmark U.C.M."/>
            <person name="Besteiro S."/>
            <person name="Sicheritz-Ponten T."/>
            <person name="Noel C.J."/>
            <person name="Dacks J.B."/>
            <person name="Foster P.G."/>
            <person name="Simillion C."/>
            <person name="Van de Peer Y."/>
            <person name="Miranda-Saavedra D."/>
            <person name="Barton G.J."/>
            <person name="Westrop G.D."/>
            <person name="Mueller S."/>
            <person name="Dessi D."/>
            <person name="Fiori P.L."/>
            <person name="Ren Q."/>
            <person name="Paulsen I."/>
            <person name="Zhang H."/>
            <person name="Bastida-Corcuera F.D."/>
            <person name="Simoes-Barbosa A."/>
            <person name="Brown M.T."/>
            <person name="Hayes R.D."/>
            <person name="Mukherjee M."/>
            <person name="Okumura C.Y."/>
            <person name="Schneider R."/>
            <person name="Smith A.J."/>
            <person name="Vanacova S."/>
            <person name="Villalvazo M."/>
            <person name="Haas B.J."/>
            <person name="Pertea M."/>
            <person name="Feldblyum T.V."/>
            <person name="Utterback T.R."/>
            <person name="Shu C.L."/>
            <person name="Osoegawa K."/>
            <person name="de Jong P.J."/>
            <person name="Hrdy I."/>
            <person name="Horvathova L."/>
            <person name="Zubacova Z."/>
            <person name="Dolezal P."/>
            <person name="Malik S.B."/>
            <person name="Logsdon J.M. Jr."/>
            <person name="Henze K."/>
            <person name="Gupta A."/>
            <person name="Wang C.C."/>
            <person name="Dunne R.L."/>
            <person name="Upcroft J.A."/>
            <person name="Upcroft P."/>
            <person name="White O."/>
            <person name="Salzberg S.L."/>
            <person name="Tang P."/>
            <person name="Chiu C.-H."/>
            <person name="Lee Y.-S."/>
            <person name="Embley T.M."/>
            <person name="Coombs G.H."/>
            <person name="Mottram J.C."/>
            <person name="Tachezy J."/>
            <person name="Fraser-Liggett C.M."/>
            <person name="Johnson P.J."/>
        </authorList>
    </citation>
    <scope>NUCLEOTIDE SEQUENCE [LARGE SCALE GENOMIC DNA]</scope>
    <source>
        <strain evidence="2">G3</strain>
    </source>
</reference>
<dbReference type="Proteomes" id="UP000001542">
    <property type="component" value="Unassembled WGS sequence"/>
</dbReference>
<dbReference type="EMBL" id="DS113429">
    <property type="protein sequence ID" value="EAY06217.1"/>
    <property type="molecule type" value="Genomic_DNA"/>
</dbReference>
<dbReference type="GO" id="GO:0005525">
    <property type="term" value="F:GTP binding"/>
    <property type="evidence" value="ECO:0007669"/>
    <property type="project" value="InterPro"/>
</dbReference>
<dbReference type="SMR" id="A0A8U0WPX2"/>
<dbReference type="PROSITE" id="PS51419">
    <property type="entry name" value="RAB"/>
    <property type="match status" value="1"/>
</dbReference>
<sequence>MKIVLVGDTQVGKTSIVTRLKKGRFAENTTATVGAALQEYVVQTETGSVTMQIWDTAGQEKFRTLAPMYYRTANVALIVYDITKSDTFRSLEIWTKELQDKGPQGLRICIVGNKCDLADERAVQTTQGEDFAYAHQASYFAEVSAKSGDGIIRLFEKIATLNEVDNRVTTSEPIEIMALNQNNKSSCC</sequence>
<dbReference type="GO" id="GO:0003924">
    <property type="term" value="F:GTPase activity"/>
    <property type="evidence" value="ECO:0000318"/>
    <property type="project" value="GO_Central"/>
</dbReference>
<dbReference type="CDD" id="cd00154">
    <property type="entry name" value="Rab"/>
    <property type="match status" value="1"/>
</dbReference>
<dbReference type="PROSITE" id="PS51417">
    <property type="entry name" value="ARF"/>
    <property type="match status" value="1"/>
</dbReference>
<evidence type="ECO:0000313" key="2">
    <source>
        <dbReference type="EMBL" id="EAY06217.1"/>
    </source>
</evidence>
<proteinExistence type="predicted"/>
<dbReference type="InterPro" id="IPR001806">
    <property type="entry name" value="Small_GTPase"/>
</dbReference>
<dbReference type="PROSITE" id="PS51421">
    <property type="entry name" value="RAS"/>
    <property type="match status" value="1"/>
</dbReference>
<keyword evidence="1" id="KW-0547">Nucleotide-binding</keyword>
<dbReference type="SMART" id="SM00173">
    <property type="entry name" value="RAS"/>
    <property type="match status" value="1"/>
</dbReference>
<dbReference type="PRINTS" id="PR00449">
    <property type="entry name" value="RASTRNSFRMNG"/>
</dbReference>
<dbReference type="OMA" id="SEMAAEW"/>
<dbReference type="GO" id="GO:0005769">
    <property type="term" value="C:early endosome"/>
    <property type="evidence" value="ECO:0000318"/>
    <property type="project" value="GO_Central"/>
</dbReference>
<dbReference type="RefSeq" id="XP_001318440.1">
    <property type="nucleotide sequence ID" value="XM_001318405.1"/>
</dbReference>
<dbReference type="NCBIfam" id="TIGR00231">
    <property type="entry name" value="small_GTP"/>
    <property type="match status" value="1"/>
</dbReference>
<evidence type="ECO:0000256" key="1">
    <source>
        <dbReference type="ARBA" id="ARBA00022741"/>
    </source>
</evidence>
<gene>
    <name evidence="2" type="ORF">TVAG_470600</name>
</gene>
<dbReference type="SMART" id="SM00175">
    <property type="entry name" value="RAB"/>
    <property type="match status" value="1"/>
</dbReference>
<keyword evidence="3" id="KW-1185">Reference proteome</keyword>
<dbReference type="PROSITE" id="PS51420">
    <property type="entry name" value="RHO"/>
    <property type="match status" value="1"/>
</dbReference>
<dbReference type="AlphaFoldDB" id="A0A8U0WPX2"/>
<dbReference type="GO" id="GO:0006886">
    <property type="term" value="P:intracellular protein transport"/>
    <property type="evidence" value="ECO:0000318"/>
    <property type="project" value="GO_Central"/>
</dbReference>
<dbReference type="InterPro" id="IPR027417">
    <property type="entry name" value="P-loop_NTPase"/>
</dbReference>
<dbReference type="PANTHER" id="PTHR47978">
    <property type="match status" value="1"/>
</dbReference>
<dbReference type="OrthoDB" id="63533at2759"/>
<dbReference type="SMART" id="SM00176">
    <property type="entry name" value="RAN"/>
    <property type="match status" value="1"/>
</dbReference>
<dbReference type="SMART" id="SM00174">
    <property type="entry name" value="RHO"/>
    <property type="match status" value="1"/>
</dbReference>
<organism evidence="2 3">
    <name type="scientific">Trichomonas vaginalis (strain ATCC PRA-98 / G3)</name>
    <dbReference type="NCBI Taxonomy" id="412133"/>
    <lineage>
        <taxon>Eukaryota</taxon>
        <taxon>Metamonada</taxon>
        <taxon>Parabasalia</taxon>
        <taxon>Trichomonadida</taxon>
        <taxon>Trichomonadidae</taxon>
        <taxon>Trichomonas</taxon>
    </lineage>
</organism>
<dbReference type="Gene3D" id="3.40.50.300">
    <property type="entry name" value="P-loop containing nucleotide triphosphate hydrolases"/>
    <property type="match status" value="1"/>
</dbReference>
<dbReference type="GO" id="GO:0012505">
    <property type="term" value="C:endomembrane system"/>
    <property type="evidence" value="ECO:0000318"/>
    <property type="project" value="GO_Central"/>
</dbReference>
<dbReference type="SUPFAM" id="SSF52540">
    <property type="entry name" value="P-loop containing nucleoside triphosphate hydrolases"/>
    <property type="match status" value="1"/>
</dbReference>
<accession>A0A8U0WPX2</accession>
<evidence type="ECO:0000313" key="3">
    <source>
        <dbReference type="Proteomes" id="UP000001542"/>
    </source>
</evidence>
<dbReference type="VEuPathDB" id="TrichDB:TVAGG3_0707450"/>
<reference evidence="2" key="1">
    <citation type="submission" date="2006-10" db="EMBL/GenBank/DDBJ databases">
        <authorList>
            <person name="Amadeo P."/>
            <person name="Zhao Q."/>
            <person name="Wortman J."/>
            <person name="Fraser-Liggett C."/>
            <person name="Carlton J."/>
        </authorList>
    </citation>
    <scope>NUCLEOTIDE SEQUENCE</scope>
    <source>
        <strain evidence="2">G3</strain>
    </source>
</reference>
<dbReference type="FunFam" id="3.40.50.300:FF:001586">
    <property type="entry name" value="Small GTP-binding protein, putative"/>
    <property type="match status" value="1"/>
</dbReference>
<dbReference type="Pfam" id="PF00071">
    <property type="entry name" value="Ras"/>
    <property type="match status" value="1"/>
</dbReference>
<name>A0A8U0WPX2_TRIV3</name>